<gene>
    <name evidence="2" type="ORF">Adt_03372</name>
</gene>
<evidence type="ECO:0000313" key="2">
    <source>
        <dbReference type="EMBL" id="KAL2542394.1"/>
    </source>
</evidence>
<feature type="domain" description="GIL1/IRKI C-terminal" evidence="1">
    <location>
        <begin position="1"/>
        <end position="36"/>
    </location>
</feature>
<dbReference type="InterPro" id="IPR056813">
    <property type="entry name" value="GIL1_IRKI_C"/>
</dbReference>
<organism evidence="2 3">
    <name type="scientific">Abeliophyllum distichum</name>
    <dbReference type="NCBI Taxonomy" id="126358"/>
    <lineage>
        <taxon>Eukaryota</taxon>
        <taxon>Viridiplantae</taxon>
        <taxon>Streptophyta</taxon>
        <taxon>Embryophyta</taxon>
        <taxon>Tracheophyta</taxon>
        <taxon>Spermatophyta</taxon>
        <taxon>Magnoliopsida</taxon>
        <taxon>eudicotyledons</taxon>
        <taxon>Gunneridae</taxon>
        <taxon>Pentapetalae</taxon>
        <taxon>asterids</taxon>
        <taxon>lamiids</taxon>
        <taxon>Lamiales</taxon>
        <taxon>Oleaceae</taxon>
        <taxon>Forsythieae</taxon>
        <taxon>Abeliophyllum</taxon>
    </lineage>
</organism>
<proteinExistence type="predicted"/>
<sequence length="128" mass="14412">MESVTNDIFAAGDGYFQVAFTVVSSFKVGQFVVQSQTSRSKVDLEEVQQTTNKIDQLDKPMAEPAFYEAQIENGKPSVPEDTIALRKLSRVIRSPMRYDFLIISDALLIEEDEPIIYAESKSNVDSKR</sequence>
<name>A0ABD1VYC2_9LAMI</name>
<dbReference type="AlphaFoldDB" id="A0ABD1VYC2"/>
<reference evidence="3" key="1">
    <citation type="submission" date="2024-07" db="EMBL/GenBank/DDBJ databases">
        <title>Two chromosome-level genome assemblies of Korean endemic species Abeliophyllum distichum and Forsythia ovata (Oleaceae).</title>
        <authorList>
            <person name="Jang H."/>
        </authorList>
    </citation>
    <scope>NUCLEOTIDE SEQUENCE [LARGE SCALE GENOMIC DNA]</scope>
</reference>
<comment type="caution">
    <text evidence="2">The sequence shown here is derived from an EMBL/GenBank/DDBJ whole genome shotgun (WGS) entry which is preliminary data.</text>
</comment>
<dbReference type="Pfam" id="PF24994">
    <property type="entry name" value="GIL1_IRKI_C"/>
    <property type="match status" value="1"/>
</dbReference>
<protein>
    <recommendedName>
        <fullName evidence="1">GIL1/IRKI C-terminal domain-containing protein</fullName>
    </recommendedName>
</protein>
<evidence type="ECO:0000313" key="3">
    <source>
        <dbReference type="Proteomes" id="UP001604336"/>
    </source>
</evidence>
<evidence type="ECO:0000259" key="1">
    <source>
        <dbReference type="Pfam" id="PF24994"/>
    </source>
</evidence>
<dbReference type="Proteomes" id="UP001604336">
    <property type="component" value="Unassembled WGS sequence"/>
</dbReference>
<accession>A0ABD1VYC2</accession>
<keyword evidence="3" id="KW-1185">Reference proteome</keyword>
<dbReference type="EMBL" id="JBFOLK010000001">
    <property type="protein sequence ID" value="KAL2542394.1"/>
    <property type="molecule type" value="Genomic_DNA"/>
</dbReference>